<keyword evidence="7" id="KW-0812">Transmembrane</keyword>
<dbReference type="InterPro" id="IPR023827">
    <property type="entry name" value="Peptidase_S8_Asp-AS"/>
</dbReference>
<gene>
    <name evidence="10" type="ORF">ACFSFX_11445</name>
</gene>
<dbReference type="InterPro" id="IPR000209">
    <property type="entry name" value="Peptidase_S8/S53_dom"/>
</dbReference>
<organism evidence="10 11">
    <name type="scientific">Arthrobacter flavus</name>
    <dbReference type="NCBI Taxonomy" id="95172"/>
    <lineage>
        <taxon>Bacteria</taxon>
        <taxon>Bacillati</taxon>
        <taxon>Actinomycetota</taxon>
        <taxon>Actinomycetes</taxon>
        <taxon>Micrococcales</taxon>
        <taxon>Micrococcaceae</taxon>
        <taxon>Arthrobacter</taxon>
    </lineage>
</organism>
<keyword evidence="7" id="KW-0472">Membrane</keyword>
<dbReference type="PROSITE" id="PS51892">
    <property type="entry name" value="SUBTILASE"/>
    <property type="match status" value="1"/>
</dbReference>
<protein>
    <submittedName>
        <fullName evidence="10">S8 family serine peptidase</fullName>
    </submittedName>
</protein>
<dbReference type="Proteomes" id="UP001597307">
    <property type="component" value="Unassembled WGS sequence"/>
</dbReference>
<reference evidence="11" key="1">
    <citation type="journal article" date="2019" name="Int. J. Syst. Evol. Microbiol.">
        <title>The Global Catalogue of Microorganisms (GCM) 10K type strain sequencing project: providing services to taxonomists for standard genome sequencing and annotation.</title>
        <authorList>
            <consortium name="The Broad Institute Genomics Platform"/>
            <consortium name="The Broad Institute Genome Sequencing Center for Infectious Disease"/>
            <person name="Wu L."/>
            <person name="Ma J."/>
        </authorList>
    </citation>
    <scope>NUCLEOTIDE SEQUENCE [LARGE SCALE GENOMIC DNA]</scope>
    <source>
        <strain evidence="11">JCM 11496</strain>
    </source>
</reference>
<dbReference type="PANTHER" id="PTHR43806:SF11">
    <property type="entry name" value="CEREVISIN-RELATED"/>
    <property type="match status" value="1"/>
</dbReference>
<evidence type="ECO:0000256" key="8">
    <source>
        <dbReference type="SAM" id="SignalP"/>
    </source>
</evidence>
<dbReference type="PRINTS" id="PR00723">
    <property type="entry name" value="SUBTILISIN"/>
</dbReference>
<keyword evidence="8" id="KW-0732">Signal</keyword>
<feature type="active site" description="Charge relay system" evidence="5">
    <location>
        <position position="310"/>
    </location>
</feature>
<dbReference type="InterPro" id="IPR036852">
    <property type="entry name" value="Peptidase_S8/S53_dom_sf"/>
</dbReference>
<feature type="region of interest" description="Disordered" evidence="6">
    <location>
        <begin position="463"/>
        <end position="483"/>
    </location>
</feature>
<keyword evidence="7" id="KW-1133">Transmembrane helix</keyword>
<dbReference type="PROSITE" id="PS00136">
    <property type="entry name" value="SUBTILASE_ASP"/>
    <property type="match status" value="1"/>
</dbReference>
<dbReference type="SUPFAM" id="SSF52743">
    <property type="entry name" value="Subtilisin-like"/>
    <property type="match status" value="1"/>
</dbReference>
<evidence type="ECO:0000256" key="4">
    <source>
        <dbReference type="ARBA" id="ARBA00022825"/>
    </source>
</evidence>
<dbReference type="Pfam" id="PF00082">
    <property type="entry name" value="Peptidase_S8"/>
    <property type="match status" value="1"/>
</dbReference>
<evidence type="ECO:0000256" key="1">
    <source>
        <dbReference type="ARBA" id="ARBA00011073"/>
    </source>
</evidence>
<feature type="active site" description="Charge relay system" evidence="5">
    <location>
        <position position="106"/>
    </location>
</feature>
<keyword evidence="4 5" id="KW-0720">Serine protease</keyword>
<dbReference type="PANTHER" id="PTHR43806">
    <property type="entry name" value="PEPTIDASE S8"/>
    <property type="match status" value="1"/>
</dbReference>
<proteinExistence type="inferred from homology"/>
<dbReference type="EMBL" id="JBHUGA010000040">
    <property type="protein sequence ID" value="MFD1847209.1"/>
    <property type="molecule type" value="Genomic_DNA"/>
</dbReference>
<feature type="transmembrane region" description="Helical" evidence="7">
    <location>
        <begin position="435"/>
        <end position="455"/>
    </location>
</feature>
<evidence type="ECO:0000256" key="3">
    <source>
        <dbReference type="ARBA" id="ARBA00022801"/>
    </source>
</evidence>
<dbReference type="InterPro" id="IPR050131">
    <property type="entry name" value="Peptidase_S8_subtilisin-like"/>
</dbReference>
<evidence type="ECO:0000259" key="9">
    <source>
        <dbReference type="Pfam" id="PF00082"/>
    </source>
</evidence>
<dbReference type="InterPro" id="IPR015500">
    <property type="entry name" value="Peptidase_S8_subtilisin-rel"/>
</dbReference>
<evidence type="ECO:0000256" key="6">
    <source>
        <dbReference type="SAM" id="MobiDB-lite"/>
    </source>
</evidence>
<evidence type="ECO:0000256" key="5">
    <source>
        <dbReference type="PROSITE-ProRule" id="PRU01240"/>
    </source>
</evidence>
<feature type="active site" description="Charge relay system" evidence="5">
    <location>
        <position position="68"/>
    </location>
</feature>
<evidence type="ECO:0000313" key="10">
    <source>
        <dbReference type="EMBL" id="MFD1847209.1"/>
    </source>
</evidence>
<name>A0ABW4Q8Z4_9MICC</name>
<feature type="chain" id="PRO_5045222150" evidence="8">
    <location>
        <begin position="36"/>
        <end position="483"/>
    </location>
</feature>
<sequence length="483" mass="48848">MTSPSGAFASRLRATACLLGVAVAAALLPALPAQADDLREREYWLEDYGIVEAWETTKGEGVRVAVIDSGVDGSHPDLEGVVVGGSDVSGSGQPDGQLGIGEVAEHGTLVASLLAGRGHLPDPPPSPSPSDDDEDTADESPSPEPVATSGPDTYGRGSDGIVGVAPESELLAVSVWIEGETKGPNPAGISIDAQIPNAVRWAVDNGAQVINMSLGSTSPTWPESWDEAFLYAEQNDVVIVAAAGNRAGGSLQVGAPATMPGVLAVAGLDREGEASRESSSEGISIGVAAPAENLVGALPGGVYADWSGSSGAAPLVAGTAALIRSKYPDLSAAQVINRILLTAQDAGAEGEERDTIYGYGILDVAAAVNAEIAIPEENLLGSMAEFIEIYRRGAPAPPPETDAPAGEPTPADIPEPEVPVAEDATGTSSGLPASIVLGFGGLIVVVLAAGTFAVVRARKTALSNPVDENTDTDSLAAPVEPRP</sequence>
<feature type="region of interest" description="Disordered" evidence="6">
    <location>
        <begin position="393"/>
        <end position="426"/>
    </location>
</feature>
<evidence type="ECO:0000313" key="11">
    <source>
        <dbReference type="Proteomes" id="UP001597307"/>
    </source>
</evidence>
<keyword evidence="3 5" id="KW-0378">Hydrolase</keyword>
<dbReference type="RefSeq" id="WP_343878859.1">
    <property type="nucleotide sequence ID" value="NZ_BAAAIJ010000032.1"/>
</dbReference>
<feature type="domain" description="Peptidase S8/S53" evidence="9">
    <location>
        <begin position="59"/>
        <end position="360"/>
    </location>
</feature>
<keyword evidence="11" id="KW-1185">Reference proteome</keyword>
<accession>A0ABW4Q8Z4</accession>
<dbReference type="PROSITE" id="PS00137">
    <property type="entry name" value="SUBTILASE_HIS"/>
    <property type="match status" value="1"/>
</dbReference>
<evidence type="ECO:0000256" key="7">
    <source>
        <dbReference type="SAM" id="Phobius"/>
    </source>
</evidence>
<comment type="similarity">
    <text evidence="1 5">Belongs to the peptidase S8 family.</text>
</comment>
<keyword evidence="2 5" id="KW-0645">Protease</keyword>
<feature type="signal peptide" evidence="8">
    <location>
        <begin position="1"/>
        <end position="35"/>
    </location>
</feature>
<evidence type="ECO:0000256" key="2">
    <source>
        <dbReference type="ARBA" id="ARBA00022670"/>
    </source>
</evidence>
<feature type="region of interest" description="Disordered" evidence="6">
    <location>
        <begin position="115"/>
        <end position="161"/>
    </location>
</feature>
<comment type="caution">
    <text evidence="10">The sequence shown here is derived from an EMBL/GenBank/DDBJ whole genome shotgun (WGS) entry which is preliminary data.</text>
</comment>
<dbReference type="InterPro" id="IPR022398">
    <property type="entry name" value="Peptidase_S8_His-AS"/>
</dbReference>
<dbReference type="Gene3D" id="3.40.50.200">
    <property type="entry name" value="Peptidase S8/S53 domain"/>
    <property type="match status" value="1"/>
</dbReference>